<keyword evidence="2" id="KW-0472">Membrane</keyword>
<evidence type="ECO:0000313" key="3">
    <source>
        <dbReference type="EMBL" id="KAH8033821.1"/>
    </source>
</evidence>
<feature type="region of interest" description="Disordered" evidence="1">
    <location>
        <begin position="1"/>
        <end position="30"/>
    </location>
</feature>
<feature type="transmembrane region" description="Helical" evidence="2">
    <location>
        <begin position="131"/>
        <end position="152"/>
    </location>
</feature>
<accession>A0A9J6EI46</accession>
<sequence length="204" mass="22248">MQQTGGAPRTVPYSGVSQLEPPSAPPGEHQALCTHGHKISFKESALVQHVLRLGLARLSVRSTGVSLLYLLWSLCHPRMCHLSPRVAGSASCHRPSLPRTPAQTFPISPKFTPTRIYATQSSSTHYNGKRIVLVCVSCLGALSTACLVRLIAHSISALSYSLLTLRHVLHLEDMMTEQDDTKPKTAMFASHNPSKQFNGEARKS</sequence>
<evidence type="ECO:0000313" key="4">
    <source>
        <dbReference type="Proteomes" id="UP000821866"/>
    </source>
</evidence>
<dbReference type="Proteomes" id="UP000821866">
    <property type="component" value="Chromosome 2"/>
</dbReference>
<organism evidence="3 4">
    <name type="scientific">Rhipicephalus microplus</name>
    <name type="common">Cattle tick</name>
    <name type="synonym">Boophilus microplus</name>
    <dbReference type="NCBI Taxonomy" id="6941"/>
    <lineage>
        <taxon>Eukaryota</taxon>
        <taxon>Metazoa</taxon>
        <taxon>Ecdysozoa</taxon>
        <taxon>Arthropoda</taxon>
        <taxon>Chelicerata</taxon>
        <taxon>Arachnida</taxon>
        <taxon>Acari</taxon>
        <taxon>Parasitiformes</taxon>
        <taxon>Ixodida</taxon>
        <taxon>Ixodoidea</taxon>
        <taxon>Ixodidae</taxon>
        <taxon>Rhipicephalinae</taxon>
        <taxon>Rhipicephalus</taxon>
        <taxon>Boophilus</taxon>
    </lineage>
</organism>
<feature type="region of interest" description="Disordered" evidence="1">
    <location>
        <begin position="180"/>
        <end position="204"/>
    </location>
</feature>
<reference evidence="3" key="1">
    <citation type="journal article" date="2020" name="Cell">
        <title>Large-Scale Comparative Analyses of Tick Genomes Elucidate Their Genetic Diversity and Vector Capacities.</title>
        <authorList>
            <consortium name="Tick Genome and Microbiome Consortium (TIGMIC)"/>
            <person name="Jia N."/>
            <person name="Wang J."/>
            <person name="Shi W."/>
            <person name="Du L."/>
            <person name="Sun Y."/>
            <person name="Zhan W."/>
            <person name="Jiang J.F."/>
            <person name="Wang Q."/>
            <person name="Zhang B."/>
            <person name="Ji P."/>
            <person name="Bell-Sakyi L."/>
            <person name="Cui X.M."/>
            <person name="Yuan T.T."/>
            <person name="Jiang B.G."/>
            <person name="Yang W.F."/>
            <person name="Lam T.T."/>
            <person name="Chang Q.C."/>
            <person name="Ding S.J."/>
            <person name="Wang X.J."/>
            <person name="Zhu J.G."/>
            <person name="Ruan X.D."/>
            <person name="Zhao L."/>
            <person name="Wei J.T."/>
            <person name="Ye R.Z."/>
            <person name="Que T.C."/>
            <person name="Du C.H."/>
            <person name="Zhou Y.H."/>
            <person name="Cheng J.X."/>
            <person name="Dai P.F."/>
            <person name="Guo W.B."/>
            <person name="Han X.H."/>
            <person name="Huang E.J."/>
            <person name="Li L.F."/>
            <person name="Wei W."/>
            <person name="Gao Y.C."/>
            <person name="Liu J.Z."/>
            <person name="Shao H.Z."/>
            <person name="Wang X."/>
            <person name="Wang C.C."/>
            <person name="Yang T.C."/>
            <person name="Huo Q.B."/>
            <person name="Li W."/>
            <person name="Chen H.Y."/>
            <person name="Chen S.E."/>
            <person name="Zhou L.G."/>
            <person name="Ni X.B."/>
            <person name="Tian J.H."/>
            <person name="Sheng Y."/>
            <person name="Liu T."/>
            <person name="Pan Y.S."/>
            <person name="Xia L.Y."/>
            <person name="Li J."/>
            <person name="Zhao F."/>
            <person name="Cao W.C."/>
        </authorList>
    </citation>
    <scope>NUCLEOTIDE SEQUENCE</scope>
    <source>
        <strain evidence="3">Rmic-2018</strain>
    </source>
</reference>
<reference evidence="3" key="2">
    <citation type="submission" date="2021-09" db="EMBL/GenBank/DDBJ databases">
        <authorList>
            <person name="Jia N."/>
            <person name="Wang J."/>
            <person name="Shi W."/>
            <person name="Du L."/>
            <person name="Sun Y."/>
            <person name="Zhan W."/>
            <person name="Jiang J."/>
            <person name="Wang Q."/>
            <person name="Zhang B."/>
            <person name="Ji P."/>
            <person name="Sakyi L.B."/>
            <person name="Cui X."/>
            <person name="Yuan T."/>
            <person name="Jiang B."/>
            <person name="Yang W."/>
            <person name="Lam T.T.-Y."/>
            <person name="Chang Q."/>
            <person name="Ding S."/>
            <person name="Wang X."/>
            <person name="Zhu J."/>
            <person name="Ruan X."/>
            <person name="Zhao L."/>
            <person name="Wei J."/>
            <person name="Que T."/>
            <person name="Du C."/>
            <person name="Cheng J."/>
            <person name="Dai P."/>
            <person name="Han X."/>
            <person name="Huang E."/>
            <person name="Gao Y."/>
            <person name="Liu J."/>
            <person name="Shao H."/>
            <person name="Ye R."/>
            <person name="Li L."/>
            <person name="Wei W."/>
            <person name="Wang X."/>
            <person name="Wang C."/>
            <person name="Huo Q."/>
            <person name="Li W."/>
            <person name="Guo W."/>
            <person name="Chen H."/>
            <person name="Chen S."/>
            <person name="Zhou L."/>
            <person name="Zhou L."/>
            <person name="Ni X."/>
            <person name="Tian J."/>
            <person name="Zhou Y."/>
            <person name="Sheng Y."/>
            <person name="Liu T."/>
            <person name="Pan Y."/>
            <person name="Xia L."/>
            <person name="Li J."/>
            <person name="Zhao F."/>
            <person name="Cao W."/>
        </authorList>
    </citation>
    <scope>NUCLEOTIDE SEQUENCE</scope>
    <source>
        <strain evidence="3">Rmic-2018</strain>
        <tissue evidence="3">Larvae</tissue>
    </source>
</reference>
<proteinExistence type="predicted"/>
<comment type="caution">
    <text evidence="3">The sequence shown here is derived from an EMBL/GenBank/DDBJ whole genome shotgun (WGS) entry which is preliminary data.</text>
</comment>
<keyword evidence="2" id="KW-1133">Transmembrane helix</keyword>
<gene>
    <name evidence="3" type="ORF">HPB51_016540</name>
</gene>
<name>A0A9J6EI46_RHIMP</name>
<evidence type="ECO:0000256" key="1">
    <source>
        <dbReference type="SAM" id="MobiDB-lite"/>
    </source>
</evidence>
<keyword evidence="4" id="KW-1185">Reference proteome</keyword>
<dbReference type="AlphaFoldDB" id="A0A9J6EI46"/>
<keyword evidence="2" id="KW-0812">Transmembrane</keyword>
<dbReference type="EMBL" id="JABSTU010000004">
    <property type="protein sequence ID" value="KAH8033821.1"/>
    <property type="molecule type" value="Genomic_DNA"/>
</dbReference>
<protein>
    <submittedName>
        <fullName evidence="3">Uncharacterized protein</fullName>
    </submittedName>
</protein>
<evidence type="ECO:0000256" key="2">
    <source>
        <dbReference type="SAM" id="Phobius"/>
    </source>
</evidence>